<dbReference type="Pfam" id="PF02178">
    <property type="entry name" value="AT_hook"/>
    <property type="match status" value="2"/>
</dbReference>
<feature type="compositionally biased region" description="Low complexity" evidence="1">
    <location>
        <begin position="365"/>
        <end position="376"/>
    </location>
</feature>
<sequence>MPKCANKKTQNEPLSSSKIYEIIQAKDFLQDLWLDLISDIKEKPTYKHLKRMVDAVVHDNIRNFPTKPMDKNEELRSQSTLTEISMMTYTVDTIISEVLYRKFENEYKSLVSKIIDKALDENKSSSDEENASVFENIESLFDTDSNEKYRGIKEADISSYTVAAIDNTGGNSRKRGRPKKVLEEKVLVKEHESTDFTSPKRKRGRPRLYADNSDVIEKKAKNFNKIGNKQAASKNENTDQESDAESEISIGDFSDGSTTSSVRTSELSSFEDGVSVYSDDGRKGEKMFIPLNVANDMYVKGKLSEIYTITKKGKNFKLSRAVQNLENSRRSNSKNTASVSRPQRVRKPNFKYNDENMYLNAKDYSSSLADSGSSSSSEKKDASASSPSRRQRRIKRRDRVSPESISGSKNSTQRYDSTDLYKPFFTTYNSHM</sequence>
<feature type="region of interest" description="Disordered" evidence="1">
    <location>
        <begin position="226"/>
        <end position="265"/>
    </location>
</feature>
<keyword evidence="3" id="KW-1185">Reference proteome</keyword>
<feature type="region of interest" description="Disordered" evidence="1">
    <location>
        <begin position="365"/>
        <end position="416"/>
    </location>
</feature>
<feature type="compositionally biased region" description="Polar residues" evidence="1">
    <location>
        <begin position="255"/>
        <end position="265"/>
    </location>
</feature>
<dbReference type="Proteomes" id="UP000887116">
    <property type="component" value="Unassembled WGS sequence"/>
</dbReference>
<feature type="region of interest" description="Disordered" evidence="1">
    <location>
        <begin position="324"/>
        <end position="353"/>
    </location>
</feature>
<evidence type="ECO:0000313" key="2">
    <source>
        <dbReference type="EMBL" id="GFQ98692.1"/>
    </source>
</evidence>
<gene>
    <name evidence="2" type="primary">AVEN_138220_1</name>
    <name evidence="2" type="ORF">TNCT_470081</name>
</gene>
<dbReference type="OrthoDB" id="6431759at2759"/>
<feature type="compositionally biased region" description="Polar residues" evidence="1">
    <location>
        <begin position="226"/>
        <end position="235"/>
    </location>
</feature>
<dbReference type="AlphaFoldDB" id="A0A8X6G8N6"/>
<evidence type="ECO:0000256" key="1">
    <source>
        <dbReference type="SAM" id="MobiDB-lite"/>
    </source>
</evidence>
<feature type="region of interest" description="Disordered" evidence="1">
    <location>
        <begin position="166"/>
        <end position="213"/>
    </location>
</feature>
<organism evidence="2 3">
    <name type="scientific">Trichonephila clavata</name>
    <name type="common">Joro spider</name>
    <name type="synonym">Nephila clavata</name>
    <dbReference type="NCBI Taxonomy" id="2740835"/>
    <lineage>
        <taxon>Eukaryota</taxon>
        <taxon>Metazoa</taxon>
        <taxon>Ecdysozoa</taxon>
        <taxon>Arthropoda</taxon>
        <taxon>Chelicerata</taxon>
        <taxon>Arachnida</taxon>
        <taxon>Araneae</taxon>
        <taxon>Araneomorphae</taxon>
        <taxon>Entelegynae</taxon>
        <taxon>Araneoidea</taxon>
        <taxon>Nephilidae</taxon>
        <taxon>Trichonephila</taxon>
    </lineage>
</organism>
<dbReference type="GO" id="GO:0003677">
    <property type="term" value="F:DNA binding"/>
    <property type="evidence" value="ECO:0007669"/>
    <property type="project" value="InterPro"/>
</dbReference>
<feature type="compositionally biased region" description="Polar residues" evidence="1">
    <location>
        <begin position="403"/>
        <end position="415"/>
    </location>
</feature>
<dbReference type="InterPro" id="IPR017956">
    <property type="entry name" value="AT_hook_DNA-bd_motif"/>
</dbReference>
<protein>
    <submittedName>
        <fullName evidence="2">Uncharacterized protein</fullName>
    </submittedName>
</protein>
<feature type="compositionally biased region" description="Basic and acidic residues" evidence="1">
    <location>
        <begin position="180"/>
        <end position="194"/>
    </location>
</feature>
<accession>A0A8X6G8N6</accession>
<name>A0A8X6G8N6_TRICU</name>
<feature type="compositionally biased region" description="Basic residues" evidence="1">
    <location>
        <begin position="389"/>
        <end position="398"/>
    </location>
</feature>
<evidence type="ECO:0000313" key="3">
    <source>
        <dbReference type="Proteomes" id="UP000887116"/>
    </source>
</evidence>
<dbReference type="EMBL" id="BMAO01034758">
    <property type="protein sequence ID" value="GFQ98692.1"/>
    <property type="molecule type" value="Genomic_DNA"/>
</dbReference>
<reference evidence="2" key="1">
    <citation type="submission" date="2020-07" db="EMBL/GenBank/DDBJ databases">
        <title>Multicomponent nature underlies the extraordinary mechanical properties of spider dragline silk.</title>
        <authorList>
            <person name="Kono N."/>
            <person name="Nakamura H."/>
            <person name="Mori M."/>
            <person name="Yoshida Y."/>
            <person name="Ohtoshi R."/>
            <person name="Malay A.D."/>
            <person name="Moran D.A.P."/>
            <person name="Tomita M."/>
            <person name="Numata K."/>
            <person name="Arakawa K."/>
        </authorList>
    </citation>
    <scope>NUCLEOTIDE SEQUENCE</scope>
</reference>
<comment type="caution">
    <text evidence="2">The sequence shown here is derived from an EMBL/GenBank/DDBJ whole genome shotgun (WGS) entry which is preliminary data.</text>
</comment>
<dbReference type="SMART" id="SM00384">
    <property type="entry name" value="AT_hook"/>
    <property type="match status" value="2"/>
</dbReference>
<proteinExistence type="predicted"/>